<keyword evidence="2" id="KW-0804">Transcription</keyword>
<organism evidence="3 4">
    <name type="scientific">Citrobacter amalonaticus</name>
    <dbReference type="NCBI Taxonomy" id="35703"/>
    <lineage>
        <taxon>Bacteria</taxon>
        <taxon>Pseudomonadati</taxon>
        <taxon>Pseudomonadota</taxon>
        <taxon>Gammaproteobacteria</taxon>
        <taxon>Enterobacterales</taxon>
        <taxon>Enterobacteriaceae</taxon>
        <taxon>Citrobacter</taxon>
    </lineage>
</organism>
<evidence type="ECO:0000256" key="1">
    <source>
        <dbReference type="ARBA" id="ARBA00023015"/>
    </source>
</evidence>
<sequence>MMADRAVLPCKNAHARVRNIPGVLEPGQVDICHFRLLMTLGRISKKNIQDALEDVLVRGVTQREACELHGISQSQFSVKFRQLQILNQTAARMYPFIAAGNVPSGM</sequence>
<evidence type="ECO:0000313" key="4">
    <source>
        <dbReference type="Proteomes" id="UP000237003"/>
    </source>
</evidence>
<evidence type="ECO:0000313" key="3">
    <source>
        <dbReference type="EMBL" id="POU59105.1"/>
    </source>
</evidence>
<evidence type="ECO:0000256" key="2">
    <source>
        <dbReference type="ARBA" id="ARBA00023163"/>
    </source>
</evidence>
<gene>
    <name evidence="3" type="ORF">C3430_26895</name>
</gene>
<accession>A0A2S4RQ26</accession>
<dbReference type="Pfam" id="PF03333">
    <property type="entry name" value="PapB"/>
    <property type="match status" value="1"/>
</dbReference>
<dbReference type="EMBL" id="PQLX01000020">
    <property type="protein sequence ID" value="POU59105.1"/>
    <property type="molecule type" value="Genomic_DNA"/>
</dbReference>
<dbReference type="InterPro" id="IPR004356">
    <property type="entry name" value="Adhesin_operon_reg_prot"/>
</dbReference>
<keyword evidence="1" id="KW-0805">Transcription regulation</keyword>
<reference evidence="3 4" key="1">
    <citation type="submission" date="2018-01" db="EMBL/GenBank/DDBJ databases">
        <title>Complete genome sequences of 14 Citrobacter spp. isolated from plant in Canada.</title>
        <authorList>
            <person name="Bhandare S.G."/>
            <person name="Colavecchio A."/>
            <person name="Jeukens J."/>
            <person name="Emond-Rheault J.-G."/>
            <person name="Freschi L."/>
            <person name="Hamel J."/>
            <person name="Kukavica-Ibrulj I."/>
            <person name="Levesque R."/>
            <person name="Goodridge L."/>
        </authorList>
    </citation>
    <scope>NUCLEOTIDE SEQUENCE [LARGE SCALE GENOMIC DNA]</scope>
    <source>
        <strain evidence="3 4">S1285</strain>
    </source>
</reference>
<protein>
    <submittedName>
        <fullName evidence="3">Transcriptional regulator</fullName>
    </submittedName>
</protein>
<dbReference type="AlphaFoldDB" id="A0A2S4RQ26"/>
<dbReference type="InterPro" id="IPR053721">
    <property type="entry name" value="Fimbrial_Adhesin_Reg"/>
</dbReference>
<dbReference type="RefSeq" id="WP_103776754.1">
    <property type="nucleotide sequence ID" value="NZ_PQLX01000020.1"/>
</dbReference>
<proteinExistence type="predicted"/>
<dbReference type="OrthoDB" id="6587836at2"/>
<dbReference type="Gene3D" id="1.10.10.2690">
    <property type="match status" value="1"/>
</dbReference>
<dbReference type="GO" id="GO:0006355">
    <property type="term" value="P:regulation of DNA-templated transcription"/>
    <property type="evidence" value="ECO:0007669"/>
    <property type="project" value="InterPro"/>
</dbReference>
<dbReference type="Proteomes" id="UP000237003">
    <property type="component" value="Unassembled WGS sequence"/>
</dbReference>
<comment type="caution">
    <text evidence="3">The sequence shown here is derived from an EMBL/GenBank/DDBJ whole genome shotgun (WGS) entry which is preliminary data.</text>
</comment>
<name>A0A2S4RQ26_CITAM</name>